<name>F2KQW2_ARCVS</name>
<dbReference type="OrthoDB" id="99721at2157"/>
<evidence type="ECO:0000256" key="4">
    <source>
        <dbReference type="ARBA" id="ARBA00022989"/>
    </source>
</evidence>
<comment type="similarity">
    <text evidence="6">Belongs to the sodium:neurotransmitter symporter (SNF) (TC 2.A.22) family.</text>
</comment>
<feature type="transmembrane region" description="Helical" evidence="7">
    <location>
        <begin position="331"/>
        <end position="351"/>
    </location>
</feature>
<dbReference type="Proteomes" id="UP000008136">
    <property type="component" value="Chromosome"/>
</dbReference>
<feature type="transmembrane region" description="Helical" evidence="7">
    <location>
        <begin position="202"/>
        <end position="227"/>
    </location>
</feature>
<feature type="transmembrane region" description="Helical" evidence="7">
    <location>
        <begin position="294"/>
        <end position="319"/>
    </location>
</feature>
<dbReference type="CDD" id="cd10336">
    <property type="entry name" value="SLC6sbd_Tyt1-Like"/>
    <property type="match status" value="1"/>
</dbReference>
<feature type="transmembrane region" description="Helical" evidence="7">
    <location>
        <begin position="239"/>
        <end position="265"/>
    </location>
</feature>
<sequence>MVREKWSSRIGFLLAGIGSAVGLGNVWRFPYIVGQNGGGAFLIPYLISVFLFGLPLMLLEFSTGRLFKGSVVSSLKKIRKKFKWIGIAVVSVLTVVLSYYLVITGWILAFFTFTLLGRETSFESFAQTYFSPLFFVVVTIAASLIVMRGVRKGIEKTSKIMVPALGVLLAVMVIYSLSLPNAMDGITFYLTPDLSKLSDSSIWAAAFGQAFFSLSVGSGILLTYGSYLEEKISLVNSSMLITIFDLLVSFMSGLIVFSIASSFGFEVAAGPKLAFSTLPQVFDKVPYGFFLEGIFFLLLFFAALTSAISMLEIGVAVLIDETSLDRFKSTSLLSSIILVLGFPAALSYSGISLQFTGRPVLDLMDETFGSFGIPLTALLLSTSISWFLDNLVIAEEINKNAKWKIGKTVVFLTRYFIPIVLLYVLLTRLHFYLV</sequence>
<dbReference type="PROSITE" id="PS00610">
    <property type="entry name" value="NA_NEUROTRAN_SYMP_1"/>
    <property type="match status" value="1"/>
</dbReference>
<evidence type="ECO:0000256" key="3">
    <source>
        <dbReference type="ARBA" id="ARBA00022692"/>
    </source>
</evidence>
<dbReference type="AlphaFoldDB" id="F2KQW2"/>
<dbReference type="GeneID" id="10394900"/>
<evidence type="ECO:0000313" key="9">
    <source>
        <dbReference type="Proteomes" id="UP000008136"/>
    </source>
</evidence>
<feature type="transmembrane region" description="Helical" evidence="7">
    <location>
        <begin position="415"/>
        <end position="433"/>
    </location>
</feature>
<feature type="transmembrane region" description="Helical" evidence="7">
    <location>
        <begin position="42"/>
        <end position="63"/>
    </location>
</feature>
<reference evidence="8 9" key="1">
    <citation type="submission" date="2011-03" db="EMBL/GenBank/DDBJ databases">
        <title>The complete genome of Archaeoglobus veneficus SNP6.</title>
        <authorList>
            <consortium name="US DOE Joint Genome Institute (JGI-PGF)"/>
            <person name="Lucas S."/>
            <person name="Copeland A."/>
            <person name="Lapidus A."/>
            <person name="Bruce D."/>
            <person name="Goodwin L."/>
            <person name="Pitluck S."/>
            <person name="Kyrpides N."/>
            <person name="Mavromatis K."/>
            <person name="Pagani I."/>
            <person name="Ivanova N."/>
            <person name="Mikhailova N."/>
            <person name="Lu M."/>
            <person name="Detter J.C."/>
            <person name="Tapia R."/>
            <person name="Han C."/>
            <person name="Land M."/>
            <person name="Hauser L."/>
            <person name="Markowitz V."/>
            <person name="Cheng J.-F."/>
            <person name="Hugenholtz P."/>
            <person name="Woyke T."/>
            <person name="Wu D."/>
            <person name="Spring S."/>
            <person name="Brambilla E."/>
            <person name="Klenk H.-P."/>
            <person name="Eisen J.A."/>
        </authorList>
    </citation>
    <scope>NUCLEOTIDE SEQUENCE [LARGE SCALE GENOMIC DNA]</scope>
    <source>
        <strain>SNP6</strain>
    </source>
</reference>
<feature type="transmembrane region" description="Helical" evidence="7">
    <location>
        <begin position="371"/>
        <end position="394"/>
    </location>
</feature>
<dbReference type="HOGENOM" id="CLU_006855_3_3_2"/>
<organism evidence="8 9">
    <name type="scientific">Archaeoglobus veneficus (strain DSM 11195 / SNP6)</name>
    <dbReference type="NCBI Taxonomy" id="693661"/>
    <lineage>
        <taxon>Archaea</taxon>
        <taxon>Methanobacteriati</taxon>
        <taxon>Methanobacteriota</taxon>
        <taxon>Archaeoglobi</taxon>
        <taxon>Archaeoglobales</taxon>
        <taxon>Archaeoglobaceae</taxon>
        <taxon>Archaeoglobus</taxon>
    </lineage>
</organism>
<proteinExistence type="inferred from homology"/>
<dbReference type="KEGG" id="ave:Arcve_1771"/>
<feature type="transmembrane region" description="Helical" evidence="7">
    <location>
        <begin position="129"/>
        <end position="150"/>
    </location>
</feature>
<evidence type="ECO:0000256" key="1">
    <source>
        <dbReference type="ARBA" id="ARBA00004141"/>
    </source>
</evidence>
<dbReference type="InterPro" id="IPR000175">
    <property type="entry name" value="Na/ntran_symport"/>
</dbReference>
<dbReference type="RefSeq" id="WP_013684424.1">
    <property type="nucleotide sequence ID" value="NC_015320.1"/>
</dbReference>
<keyword evidence="9" id="KW-1185">Reference proteome</keyword>
<dbReference type="GO" id="GO:0015293">
    <property type="term" value="F:symporter activity"/>
    <property type="evidence" value="ECO:0007669"/>
    <property type="project" value="UniProtKB-KW"/>
</dbReference>
<dbReference type="NCBIfam" id="NF037979">
    <property type="entry name" value="Na_transp"/>
    <property type="match status" value="1"/>
</dbReference>
<evidence type="ECO:0000256" key="2">
    <source>
        <dbReference type="ARBA" id="ARBA00022448"/>
    </source>
</evidence>
<evidence type="ECO:0000256" key="6">
    <source>
        <dbReference type="RuleBase" id="RU003732"/>
    </source>
</evidence>
<feature type="transmembrane region" description="Helical" evidence="7">
    <location>
        <begin position="162"/>
        <end position="182"/>
    </location>
</feature>
<feature type="transmembrane region" description="Helical" evidence="7">
    <location>
        <begin position="84"/>
        <end position="109"/>
    </location>
</feature>
<dbReference type="InterPro" id="IPR037272">
    <property type="entry name" value="SNS_sf"/>
</dbReference>
<dbReference type="PRINTS" id="PR00176">
    <property type="entry name" value="NANEUSMPORT"/>
</dbReference>
<evidence type="ECO:0000313" key="8">
    <source>
        <dbReference type="EMBL" id="AEA47768.1"/>
    </source>
</evidence>
<comment type="subcellular location">
    <subcellularLocation>
        <location evidence="1">Membrane</location>
        <topology evidence="1">Multi-pass membrane protein</topology>
    </subcellularLocation>
</comment>
<dbReference type="eggNOG" id="arCOG04466">
    <property type="taxonomic scope" value="Archaea"/>
</dbReference>
<keyword evidence="6" id="KW-0769">Symport</keyword>
<dbReference type="PANTHER" id="PTHR42948:SF1">
    <property type="entry name" value="TRANSPORTER"/>
    <property type="match status" value="1"/>
</dbReference>
<accession>F2KQW2</accession>
<keyword evidence="4 7" id="KW-1133">Transmembrane helix</keyword>
<dbReference type="EMBL" id="CP002588">
    <property type="protein sequence ID" value="AEA47768.1"/>
    <property type="molecule type" value="Genomic_DNA"/>
</dbReference>
<dbReference type="STRING" id="693661.Arcve_1771"/>
<feature type="transmembrane region" description="Helical" evidence="7">
    <location>
        <begin position="12"/>
        <end position="30"/>
    </location>
</feature>
<protein>
    <recommendedName>
        <fullName evidence="6">Transporter</fullName>
    </recommendedName>
</protein>
<keyword evidence="5 7" id="KW-0472">Membrane</keyword>
<evidence type="ECO:0000256" key="5">
    <source>
        <dbReference type="ARBA" id="ARBA00023136"/>
    </source>
</evidence>
<keyword evidence="2 6" id="KW-0813">Transport</keyword>
<dbReference type="GO" id="GO:0016020">
    <property type="term" value="C:membrane"/>
    <property type="evidence" value="ECO:0007669"/>
    <property type="project" value="UniProtKB-SubCell"/>
</dbReference>
<dbReference type="PROSITE" id="PS50267">
    <property type="entry name" value="NA_NEUROTRAN_SYMP_3"/>
    <property type="match status" value="1"/>
</dbReference>
<dbReference type="PANTHER" id="PTHR42948">
    <property type="entry name" value="TRANSPORTER"/>
    <property type="match status" value="1"/>
</dbReference>
<keyword evidence="3 6" id="KW-0812">Transmembrane</keyword>
<dbReference type="InterPro" id="IPR047218">
    <property type="entry name" value="YocR/YhdH-like"/>
</dbReference>
<gene>
    <name evidence="8" type="ordered locus">Arcve_1771</name>
</gene>
<evidence type="ECO:0000256" key="7">
    <source>
        <dbReference type="SAM" id="Phobius"/>
    </source>
</evidence>
<dbReference type="Pfam" id="PF00209">
    <property type="entry name" value="SNF"/>
    <property type="match status" value="2"/>
</dbReference>
<dbReference type="SUPFAM" id="SSF161070">
    <property type="entry name" value="SNF-like"/>
    <property type="match status" value="1"/>
</dbReference>